<dbReference type="Gene3D" id="1.10.10.60">
    <property type="entry name" value="Homeodomain-like"/>
    <property type="match status" value="1"/>
</dbReference>
<dbReference type="GO" id="GO:0000976">
    <property type="term" value="F:transcription cis-regulatory region binding"/>
    <property type="evidence" value="ECO:0007669"/>
    <property type="project" value="TreeGrafter"/>
</dbReference>
<dbReference type="InterPro" id="IPR032687">
    <property type="entry name" value="AraC-type_N"/>
</dbReference>
<dbReference type="Pfam" id="PF12625">
    <property type="entry name" value="Arabinose_bd"/>
    <property type="match status" value="1"/>
</dbReference>
<evidence type="ECO:0000313" key="5">
    <source>
        <dbReference type="EMBL" id="GEL47304.1"/>
    </source>
</evidence>
<evidence type="ECO:0000256" key="2">
    <source>
        <dbReference type="ARBA" id="ARBA00023125"/>
    </source>
</evidence>
<reference evidence="5 6" key="1">
    <citation type="submission" date="2019-07" db="EMBL/GenBank/DDBJ databases">
        <title>Whole genome shotgun sequence of Cellulomonas hominis NBRC 16055.</title>
        <authorList>
            <person name="Hosoyama A."/>
            <person name="Uohara A."/>
            <person name="Ohji S."/>
            <person name="Ichikawa N."/>
        </authorList>
    </citation>
    <scope>NUCLEOTIDE SEQUENCE [LARGE SCALE GENOMIC DNA]</scope>
    <source>
        <strain evidence="5 6">NBRC 16055</strain>
    </source>
</reference>
<evidence type="ECO:0000256" key="1">
    <source>
        <dbReference type="ARBA" id="ARBA00023015"/>
    </source>
</evidence>
<dbReference type="EMBL" id="BJVQ01000035">
    <property type="protein sequence ID" value="GEL47304.1"/>
    <property type="molecule type" value="Genomic_DNA"/>
</dbReference>
<dbReference type="PROSITE" id="PS01124">
    <property type="entry name" value="HTH_ARAC_FAMILY_2"/>
    <property type="match status" value="1"/>
</dbReference>
<dbReference type="SMART" id="SM00342">
    <property type="entry name" value="HTH_ARAC"/>
    <property type="match status" value="1"/>
</dbReference>
<organism evidence="5 6">
    <name type="scientific">Cellulomonas hominis</name>
    <dbReference type="NCBI Taxonomy" id="156981"/>
    <lineage>
        <taxon>Bacteria</taxon>
        <taxon>Bacillati</taxon>
        <taxon>Actinomycetota</taxon>
        <taxon>Actinomycetes</taxon>
        <taxon>Micrococcales</taxon>
        <taxon>Cellulomonadaceae</taxon>
        <taxon>Cellulomonas</taxon>
    </lineage>
</organism>
<keyword evidence="3" id="KW-0804">Transcription</keyword>
<dbReference type="Proteomes" id="UP000321723">
    <property type="component" value="Unassembled WGS sequence"/>
</dbReference>
<comment type="caution">
    <text evidence="5">The sequence shown here is derived from an EMBL/GenBank/DDBJ whole genome shotgun (WGS) entry which is preliminary data.</text>
</comment>
<dbReference type="InterPro" id="IPR018060">
    <property type="entry name" value="HTH_AraC"/>
</dbReference>
<dbReference type="GO" id="GO:0005829">
    <property type="term" value="C:cytosol"/>
    <property type="evidence" value="ECO:0007669"/>
    <property type="project" value="TreeGrafter"/>
</dbReference>
<gene>
    <name evidence="5" type="ORF">CHO01_24200</name>
</gene>
<protein>
    <submittedName>
        <fullName evidence="5">Transcriptional regulator</fullName>
    </submittedName>
</protein>
<accession>A0A511FFE0</accession>
<name>A0A511FFE0_9CELL</name>
<evidence type="ECO:0000313" key="6">
    <source>
        <dbReference type="Proteomes" id="UP000321723"/>
    </source>
</evidence>
<keyword evidence="2" id="KW-0238">DNA-binding</keyword>
<feature type="domain" description="HTH araC/xylS-type" evidence="4">
    <location>
        <begin position="242"/>
        <end position="343"/>
    </location>
</feature>
<dbReference type="OrthoDB" id="5241536at2"/>
<dbReference type="AlphaFoldDB" id="A0A511FFE0"/>
<dbReference type="PANTHER" id="PTHR47894:SF1">
    <property type="entry name" value="HTH-TYPE TRANSCRIPTIONAL REGULATOR VQSM"/>
    <property type="match status" value="1"/>
</dbReference>
<evidence type="ECO:0000256" key="3">
    <source>
        <dbReference type="ARBA" id="ARBA00023163"/>
    </source>
</evidence>
<dbReference type="InterPro" id="IPR009057">
    <property type="entry name" value="Homeodomain-like_sf"/>
</dbReference>
<dbReference type="Pfam" id="PF12833">
    <property type="entry name" value="HTH_18"/>
    <property type="match status" value="1"/>
</dbReference>
<dbReference type="SUPFAM" id="SSF46689">
    <property type="entry name" value="Homeodomain-like"/>
    <property type="match status" value="1"/>
</dbReference>
<dbReference type="GO" id="GO:0003700">
    <property type="term" value="F:DNA-binding transcription factor activity"/>
    <property type="evidence" value="ECO:0007669"/>
    <property type="project" value="InterPro"/>
</dbReference>
<dbReference type="PANTHER" id="PTHR47894">
    <property type="entry name" value="HTH-TYPE TRANSCRIPTIONAL REGULATOR GADX"/>
    <property type="match status" value="1"/>
</dbReference>
<proteinExistence type="predicted"/>
<keyword evidence="6" id="KW-1185">Reference proteome</keyword>
<keyword evidence="1" id="KW-0805">Transcription regulation</keyword>
<sequence>MARVPAHVAPAGTSATVAPYLVRYLLLIADERGVPFDDALRAGGLTREAVEAPALLVSFRQGRAVIEAAIEVLGEPALGLVVGGRQPITAAGLLGLGWLASATVGDAVALGVRYQGLAGAMVHWSAERDGDLLVVTAAVHGDSARVDDFLVDEGFASITRSARDATGPGFTPHAVELARPAPAEPGPWADCFGVPVAFGAPRNAWVLARDAWSQPLPSADRWTLGLSRALLDVEAAEAVDRQELVALLSARVDAALPDVLPLAAHARALAMSERTLRRRLADVASTYSDVVDEVRRRRVGRLIGHRDVPLAEIAARVGYADERSLRRAVRRWFGRSPAALRPPR</sequence>
<evidence type="ECO:0000259" key="4">
    <source>
        <dbReference type="PROSITE" id="PS01124"/>
    </source>
</evidence>